<keyword evidence="2" id="KW-1185">Reference proteome</keyword>
<organism evidence="1 2">
    <name type="scientific">Paramuricea clavata</name>
    <name type="common">Red gorgonian</name>
    <name type="synonym">Violescent sea-whip</name>
    <dbReference type="NCBI Taxonomy" id="317549"/>
    <lineage>
        <taxon>Eukaryota</taxon>
        <taxon>Metazoa</taxon>
        <taxon>Cnidaria</taxon>
        <taxon>Anthozoa</taxon>
        <taxon>Octocorallia</taxon>
        <taxon>Malacalcyonacea</taxon>
        <taxon>Plexauridae</taxon>
        <taxon>Paramuricea</taxon>
    </lineage>
</organism>
<evidence type="ECO:0000313" key="1">
    <source>
        <dbReference type="EMBL" id="CAB3995980.1"/>
    </source>
</evidence>
<dbReference type="Proteomes" id="UP001152795">
    <property type="component" value="Unassembled WGS sequence"/>
</dbReference>
<dbReference type="InterPro" id="IPR000477">
    <property type="entry name" value="RT_dom"/>
</dbReference>
<dbReference type="InterPro" id="IPR043502">
    <property type="entry name" value="DNA/RNA_pol_sf"/>
</dbReference>
<protein>
    <submittedName>
        <fullName evidence="1">Uncharacterized protein</fullName>
    </submittedName>
</protein>
<dbReference type="PROSITE" id="PS50878">
    <property type="entry name" value="RT_POL"/>
    <property type="match status" value="1"/>
</dbReference>
<dbReference type="Pfam" id="PF00078">
    <property type="entry name" value="RVT_1"/>
    <property type="match status" value="1"/>
</dbReference>
<accession>A0A6S7HJA1</accession>
<comment type="caution">
    <text evidence="1">The sequence shown here is derived from an EMBL/GenBank/DDBJ whole genome shotgun (WGS) entry which is preliminary data.</text>
</comment>
<proteinExistence type="predicted"/>
<sequence length="237" mass="26332">MKPTYSKEPSVVAQEFNEFFTSVGLNVVEKAREYITIYDLPPFTEHLNTTNAGESLTFFCEPVSCETIGNIISAMPKNIAPGLDKITLNFIIDCLPYIIQPITDIINSSLTQGIFPKAWKIAEIIPIPKTDKVEPASNNCPISLLPILFKICERVIHQQFTNRPTINKLLSTHQNGNKQYHSTETLGLQITDDILNAMDCKDITAMILLDLSKAYDSISHSVLVAKLKSIGVSGITY</sequence>
<evidence type="ECO:0000313" key="2">
    <source>
        <dbReference type="Proteomes" id="UP001152795"/>
    </source>
</evidence>
<dbReference type="AlphaFoldDB" id="A0A6S7HJA1"/>
<dbReference type="PANTHER" id="PTHR19446">
    <property type="entry name" value="REVERSE TRANSCRIPTASES"/>
    <property type="match status" value="1"/>
</dbReference>
<dbReference type="EMBL" id="CACRXK020002772">
    <property type="protein sequence ID" value="CAB3995980.1"/>
    <property type="molecule type" value="Genomic_DNA"/>
</dbReference>
<dbReference type="OrthoDB" id="6015349at2759"/>
<dbReference type="SUPFAM" id="SSF56672">
    <property type="entry name" value="DNA/RNA polymerases"/>
    <property type="match status" value="1"/>
</dbReference>
<name>A0A6S7HJA1_PARCT</name>
<reference evidence="1" key="1">
    <citation type="submission" date="2020-04" db="EMBL/GenBank/DDBJ databases">
        <authorList>
            <person name="Alioto T."/>
            <person name="Alioto T."/>
            <person name="Gomez Garrido J."/>
        </authorList>
    </citation>
    <scope>NUCLEOTIDE SEQUENCE</scope>
    <source>
        <strain evidence="1">A484AB</strain>
    </source>
</reference>
<gene>
    <name evidence="1" type="ORF">PACLA_8A070794</name>
</gene>